<feature type="transmembrane region" description="Helical" evidence="1">
    <location>
        <begin position="175"/>
        <end position="199"/>
    </location>
</feature>
<accession>A0AA48HVJ6</accession>
<keyword evidence="3" id="KW-1185">Reference proteome</keyword>
<keyword evidence="1" id="KW-0472">Membrane</keyword>
<organism evidence="2 3">
    <name type="scientific">Roseicyclus marinus</name>
    <dbReference type="NCBI Taxonomy" id="2161673"/>
    <lineage>
        <taxon>Bacteria</taxon>
        <taxon>Pseudomonadati</taxon>
        <taxon>Pseudomonadota</taxon>
        <taxon>Alphaproteobacteria</taxon>
        <taxon>Rhodobacterales</taxon>
        <taxon>Roseobacteraceae</taxon>
        <taxon>Roseicyclus</taxon>
    </lineage>
</organism>
<dbReference type="KEGG" id="rmai:MACH21_30680"/>
<dbReference type="InterPro" id="IPR049713">
    <property type="entry name" value="Pr6Pr-like"/>
</dbReference>
<feature type="transmembrane region" description="Helical" evidence="1">
    <location>
        <begin position="134"/>
        <end position="155"/>
    </location>
</feature>
<feature type="transmembrane region" description="Helical" evidence="1">
    <location>
        <begin position="46"/>
        <end position="65"/>
    </location>
</feature>
<keyword evidence="1" id="KW-1133">Transmembrane helix</keyword>
<feature type="transmembrane region" description="Helical" evidence="1">
    <location>
        <begin position="107"/>
        <end position="127"/>
    </location>
</feature>
<evidence type="ECO:0000256" key="1">
    <source>
        <dbReference type="SAM" id="Phobius"/>
    </source>
</evidence>
<gene>
    <name evidence="2" type="ORF">MACH21_30680</name>
</gene>
<feature type="transmembrane region" description="Helical" evidence="1">
    <location>
        <begin position="77"/>
        <end position="95"/>
    </location>
</feature>
<dbReference type="NCBIfam" id="NF038065">
    <property type="entry name" value="Pr6Pr"/>
    <property type="match status" value="1"/>
</dbReference>
<dbReference type="EMBL" id="AP027266">
    <property type="protein sequence ID" value="BDW86891.1"/>
    <property type="molecule type" value="Genomic_DNA"/>
</dbReference>
<dbReference type="Proteomes" id="UP001337723">
    <property type="component" value="Chromosome"/>
</dbReference>
<evidence type="ECO:0000313" key="3">
    <source>
        <dbReference type="Proteomes" id="UP001337723"/>
    </source>
</evidence>
<proteinExistence type="predicted"/>
<keyword evidence="1" id="KW-0812">Transmembrane</keyword>
<dbReference type="RefSeq" id="WP_338272971.1">
    <property type="nucleotide sequence ID" value="NZ_AP027266.1"/>
</dbReference>
<name>A0AA48HVJ6_9RHOB</name>
<evidence type="ECO:0000313" key="2">
    <source>
        <dbReference type="EMBL" id="BDW86891.1"/>
    </source>
</evidence>
<reference evidence="2 3" key="1">
    <citation type="submission" date="2023-01" db="EMBL/GenBank/DDBJ databases">
        <title>Complete genome sequence of Roseicyclus marinus strain Dej080120_10.</title>
        <authorList>
            <person name="Ueki S."/>
            <person name="Maruyama F."/>
        </authorList>
    </citation>
    <scope>NUCLEOTIDE SEQUENCE [LARGE SCALE GENOMIC DNA]</scope>
    <source>
        <strain evidence="2 3">Dej080120_10</strain>
    </source>
</reference>
<dbReference type="AlphaFoldDB" id="A0AA48HVJ6"/>
<feature type="transmembrane region" description="Helical" evidence="1">
    <location>
        <begin position="12"/>
        <end position="31"/>
    </location>
</feature>
<evidence type="ECO:0008006" key="4">
    <source>
        <dbReference type="Google" id="ProtNLM"/>
    </source>
</evidence>
<protein>
    <recommendedName>
        <fullName evidence="4">FAR-17a/AIG1-like protein</fullName>
    </recommendedName>
</protein>
<sequence>MFPELSRTARRTALLIALVSAVSLGMQALYLMDALELGLAATLWDMARYFTILTHGLVVVTFAVISRPLRGGVSGPWLAALTLSVAMVGAVYHLLLSGLVEFSGIGWWADHGLHSVVPVALFLWWLVHAPKRRLVYADLPIFVLWPSVYATYALWRGSLDGVYPYPFIDLPVIGEVAAAVNMAALLVLFLLGGVGMIAVGRYADR</sequence>